<dbReference type="SUPFAM" id="SSF81593">
    <property type="entry name" value="Nucleotidyltransferase substrate binding subunit/domain"/>
    <property type="match status" value="1"/>
</dbReference>
<reference evidence="2 3" key="1">
    <citation type="submission" date="2017-09" db="EMBL/GenBank/DDBJ databases">
        <title>Depth-based differentiation of microbial function through sediment-hosted aquifers and enrichment of novel symbionts in the deep terrestrial subsurface.</title>
        <authorList>
            <person name="Probst A.J."/>
            <person name="Ladd B."/>
            <person name="Jarett J.K."/>
            <person name="Geller-Mcgrath D.E."/>
            <person name="Sieber C.M."/>
            <person name="Emerson J.B."/>
            <person name="Anantharaman K."/>
            <person name="Thomas B.C."/>
            <person name="Malmstrom R."/>
            <person name="Stieglmeier M."/>
            <person name="Klingl A."/>
            <person name="Woyke T."/>
            <person name="Ryan C.M."/>
            <person name="Banfield J.F."/>
        </authorList>
    </citation>
    <scope>NUCLEOTIDE SEQUENCE [LARGE SCALE GENOMIC DNA]</scope>
    <source>
        <strain evidence="2">CG08_land_8_20_14_0_20_45_16</strain>
    </source>
</reference>
<dbReference type="Pfam" id="PF05168">
    <property type="entry name" value="HEPN"/>
    <property type="match status" value="1"/>
</dbReference>
<evidence type="ECO:0000313" key="2">
    <source>
        <dbReference type="EMBL" id="PIS28592.1"/>
    </source>
</evidence>
<organism evidence="2 3">
    <name type="scientific">Candidatus Saganbacteria bacterium CG08_land_8_20_14_0_20_45_16</name>
    <dbReference type="NCBI Taxonomy" id="2014293"/>
    <lineage>
        <taxon>Bacteria</taxon>
        <taxon>Bacillati</taxon>
        <taxon>Saganbacteria</taxon>
    </lineage>
</organism>
<evidence type="ECO:0000313" key="3">
    <source>
        <dbReference type="Proteomes" id="UP000231343"/>
    </source>
</evidence>
<protein>
    <recommendedName>
        <fullName evidence="1">HEPN domain-containing protein</fullName>
    </recommendedName>
</protein>
<evidence type="ECO:0000259" key="1">
    <source>
        <dbReference type="PROSITE" id="PS50910"/>
    </source>
</evidence>
<comment type="caution">
    <text evidence="2">The sequence shown here is derived from an EMBL/GenBank/DDBJ whole genome shotgun (WGS) entry which is preliminary data.</text>
</comment>
<name>A0A2H0XUK4_UNCSA</name>
<dbReference type="InterPro" id="IPR007842">
    <property type="entry name" value="HEPN_dom"/>
</dbReference>
<dbReference type="Gene3D" id="1.20.120.330">
    <property type="entry name" value="Nucleotidyltransferases domain 2"/>
    <property type="match status" value="1"/>
</dbReference>
<feature type="domain" description="HEPN" evidence="1">
    <location>
        <begin position="9"/>
        <end position="42"/>
    </location>
</feature>
<dbReference type="AlphaFoldDB" id="A0A2H0XUK4"/>
<gene>
    <name evidence="2" type="ORF">COT42_07525</name>
</gene>
<accession>A0A2H0XUK4</accession>
<sequence length="42" mass="4930">MKEDANRRLKQADHDLEMARKNLQINGYDICLILCQQAIENI</sequence>
<dbReference type="Proteomes" id="UP000231343">
    <property type="component" value="Unassembled WGS sequence"/>
</dbReference>
<dbReference type="EMBL" id="PEYM01000126">
    <property type="protein sequence ID" value="PIS28592.1"/>
    <property type="molecule type" value="Genomic_DNA"/>
</dbReference>
<dbReference type="PROSITE" id="PS50910">
    <property type="entry name" value="HEPN"/>
    <property type="match status" value="1"/>
</dbReference>
<proteinExistence type="predicted"/>